<dbReference type="Gene3D" id="3.40.50.2000">
    <property type="entry name" value="Glycogen Phosphorylase B"/>
    <property type="match status" value="2"/>
</dbReference>
<dbReference type="Proteomes" id="UP000829925">
    <property type="component" value="Chromosome"/>
</dbReference>
<dbReference type="RefSeq" id="WP_245096461.1">
    <property type="nucleotide sequence ID" value="NZ_CP095053.1"/>
</dbReference>
<gene>
    <name evidence="1" type="ORF">MUN82_07970</name>
</gene>
<sequence length="380" mass="42738">MPPTTILLASVLKPLDDTRMFGKFGRTLAERPGIQVHVAGRRAPHPPDAPANLHTHELLVGSRLSWQRLAAQWRYWRLLQRVQPQLVVVHAPELLPLARLWCSQGRERHFIYDVRENYALNILTQQVYPQALRQLLARLVRRIETTAARQAAALVLAERSYAGELPFAEPARTVVLENKYQSPPGEPLPAARHVLPLPPAPLELLYSGTISELNGVFDAIAFTHAFRRAWPTARLTIIGFCQQPEVLRRLEQAVAAAPNVLTLIGGDQLVPHREVVQAIQRSHLGLLPYRPHPSTWRCLPTKLFEYAAHGLPMLLPDNALWLTTARAYGAALRCADFAQPPAQQLAEELRQTRFYPQGAPEKVFWASEATKLWAVVDAIR</sequence>
<dbReference type="EMBL" id="CP095053">
    <property type="protein sequence ID" value="UOR07024.1"/>
    <property type="molecule type" value="Genomic_DNA"/>
</dbReference>
<proteinExistence type="predicted"/>
<keyword evidence="2" id="KW-1185">Reference proteome</keyword>
<protein>
    <submittedName>
        <fullName evidence="1">Glycosyltransferase</fullName>
    </submittedName>
</protein>
<dbReference type="SUPFAM" id="SSF53756">
    <property type="entry name" value="UDP-Glycosyltransferase/glycogen phosphorylase"/>
    <property type="match status" value="1"/>
</dbReference>
<organism evidence="1 2">
    <name type="scientific">Hymenobacter aerilatus</name>
    <dbReference type="NCBI Taxonomy" id="2932251"/>
    <lineage>
        <taxon>Bacteria</taxon>
        <taxon>Pseudomonadati</taxon>
        <taxon>Bacteroidota</taxon>
        <taxon>Cytophagia</taxon>
        <taxon>Cytophagales</taxon>
        <taxon>Hymenobacteraceae</taxon>
        <taxon>Hymenobacter</taxon>
    </lineage>
</organism>
<accession>A0A8T9T1H7</accession>
<reference evidence="1 2" key="1">
    <citation type="submission" date="2022-04" db="EMBL/GenBank/DDBJ databases">
        <title>Hymenobacter sp. isolated from the air.</title>
        <authorList>
            <person name="Won M."/>
            <person name="Lee C.-M."/>
            <person name="Woen H.-Y."/>
            <person name="Kwon S.-W."/>
        </authorList>
    </citation>
    <scope>NUCLEOTIDE SEQUENCE [LARGE SCALE GENOMIC DNA]</scope>
    <source>
        <strain evidence="2">5413 J-13</strain>
    </source>
</reference>
<evidence type="ECO:0000313" key="1">
    <source>
        <dbReference type="EMBL" id="UOR07024.1"/>
    </source>
</evidence>
<name>A0A8T9T1H7_9BACT</name>
<dbReference type="AlphaFoldDB" id="A0A8T9T1H7"/>
<dbReference type="KEGG" id="haei:MUN82_07970"/>
<evidence type="ECO:0000313" key="2">
    <source>
        <dbReference type="Proteomes" id="UP000829925"/>
    </source>
</evidence>